<evidence type="ECO:0000256" key="4">
    <source>
        <dbReference type="ARBA" id="ARBA00022487"/>
    </source>
</evidence>
<evidence type="ECO:0000256" key="2">
    <source>
        <dbReference type="ARBA" id="ARBA00007534"/>
    </source>
</evidence>
<evidence type="ECO:0000256" key="14">
    <source>
        <dbReference type="SAM" id="Phobius"/>
    </source>
</evidence>
<evidence type="ECO:0000256" key="3">
    <source>
        <dbReference type="ARBA" id="ARBA00013095"/>
    </source>
</evidence>
<dbReference type="OrthoDB" id="3225429at2759"/>
<evidence type="ECO:0000256" key="9">
    <source>
        <dbReference type="ARBA" id="ARBA00023157"/>
    </source>
</evidence>
<dbReference type="EnsemblFungi" id="MAPG_11193T0">
    <property type="protein sequence ID" value="MAPG_11193T0"/>
    <property type="gene ID" value="MAPG_11193"/>
</dbReference>
<dbReference type="AlphaFoldDB" id="A0A0C4EEL9"/>
<dbReference type="InterPro" id="IPR000675">
    <property type="entry name" value="Cutinase/axe"/>
</dbReference>
<dbReference type="EC" id="3.1.1.74" evidence="3 13"/>
<reference evidence="15" key="3">
    <citation type="submission" date="2011-03" db="EMBL/GenBank/DDBJ databases">
        <title>Annotation of Magnaporthe poae ATCC 64411.</title>
        <authorList>
            <person name="Ma L.-J."/>
            <person name="Dead R."/>
            <person name="Young S.K."/>
            <person name="Zeng Q."/>
            <person name="Gargeya S."/>
            <person name="Fitzgerald M."/>
            <person name="Haas B."/>
            <person name="Abouelleil A."/>
            <person name="Alvarado L."/>
            <person name="Arachchi H.M."/>
            <person name="Berlin A."/>
            <person name="Brown A."/>
            <person name="Chapman S.B."/>
            <person name="Chen Z."/>
            <person name="Dunbar C."/>
            <person name="Freedman E."/>
            <person name="Gearin G."/>
            <person name="Gellesch M."/>
            <person name="Goldberg J."/>
            <person name="Griggs A."/>
            <person name="Gujja S."/>
            <person name="Heiman D."/>
            <person name="Howarth C."/>
            <person name="Larson L."/>
            <person name="Lui A."/>
            <person name="MacDonald P.J.P."/>
            <person name="Mehta T."/>
            <person name="Montmayeur A."/>
            <person name="Murphy C."/>
            <person name="Neiman D."/>
            <person name="Pearson M."/>
            <person name="Priest M."/>
            <person name="Roberts A."/>
            <person name="Saif S."/>
            <person name="Shea T."/>
            <person name="Shenoy N."/>
            <person name="Sisk P."/>
            <person name="Stolte C."/>
            <person name="Sykes S."/>
            <person name="Yandava C."/>
            <person name="Wortman J."/>
            <person name="Nusbaum C."/>
            <person name="Birren B."/>
        </authorList>
    </citation>
    <scope>NUCLEOTIDE SEQUENCE</scope>
    <source>
        <strain evidence="15">ATCC 64411</strain>
    </source>
</reference>
<dbReference type="PROSITE" id="PS00931">
    <property type="entry name" value="CUTINASE_2"/>
    <property type="match status" value="1"/>
</dbReference>
<dbReference type="SUPFAM" id="SSF53474">
    <property type="entry name" value="alpha/beta-Hydrolases"/>
    <property type="match status" value="1"/>
</dbReference>
<organism evidence="16 17">
    <name type="scientific">Magnaporthiopsis poae (strain ATCC 64411 / 73-15)</name>
    <name type="common">Kentucky bluegrass fungus</name>
    <name type="synonym">Magnaporthe poae</name>
    <dbReference type="NCBI Taxonomy" id="644358"/>
    <lineage>
        <taxon>Eukaryota</taxon>
        <taxon>Fungi</taxon>
        <taxon>Dikarya</taxon>
        <taxon>Ascomycota</taxon>
        <taxon>Pezizomycotina</taxon>
        <taxon>Sordariomycetes</taxon>
        <taxon>Sordariomycetidae</taxon>
        <taxon>Magnaporthales</taxon>
        <taxon>Magnaporthaceae</taxon>
        <taxon>Magnaporthiopsis</taxon>
    </lineage>
</organism>
<protein>
    <recommendedName>
        <fullName evidence="3 13">Cutinase</fullName>
        <ecNumber evidence="3 13">3.1.1.74</ecNumber>
    </recommendedName>
</protein>
<evidence type="ECO:0000256" key="5">
    <source>
        <dbReference type="ARBA" id="ARBA00022525"/>
    </source>
</evidence>
<reference evidence="17" key="2">
    <citation type="submission" date="2010-05" db="EMBL/GenBank/DDBJ databases">
        <title>The genome sequence of Magnaporthe poae strain ATCC 64411.</title>
        <authorList>
            <person name="Ma L.-J."/>
            <person name="Dead R."/>
            <person name="Young S."/>
            <person name="Zeng Q."/>
            <person name="Koehrsen M."/>
            <person name="Alvarado L."/>
            <person name="Berlin A."/>
            <person name="Chapman S.B."/>
            <person name="Chen Z."/>
            <person name="Freedman E."/>
            <person name="Gellesch M."/>
            <person name="Goldberg J."/>
            <person name="Griggs A."/>
            <person name="Gujja S."/>
            <person name="Heilman E.R."/>
            <person name="Heiman D."/>
            <person name="Hepburn T."/>
            <person name="Howarth C."/>
            <person name="Jen D."/>
            <person name="Larson L."/>
            <person name="Mehta T."/>
            <person name="Neiman D."/>
            <person name="Pearson M."/>
            <person name="Roberts A."/>
            <person name="Saif S."/>
            <person name="Shea T."/>
            <person name="Shenoy N."/>
            <person name="Sisk P."/>
            <person name="Stolte C."/>
            <person name="Sykes S."/>
            <person name="Walk T."/>
            <person name="White J."/>
            <person name="Yandava C."/>
            <person name="Haas B."/>
            <person name="Nusbaum C."/>
            <person name="Birren B."/>
        </authorList>
    </citation>
    <scope>NUCLEOTIDE SEQUENCE [LARGE SCALE GENOMIC DNA]</scope>
    <source>
        <strain evidence="17">ATCC 64411 / 73-15</strain>
    </source>
</reference>
<evidence type="ECO:0000256" key="10">
    <source>
        <dbReference type="ARBA" id="ARBA00034045"/>
    </source>
</evidence>
<dbReference type="PRINTS" id="PR00129">
    <property type="entry name" value="CUTINASE"/>
</dbReference>
<dbReference type="PANTHER" id="PTHR48250">
    <property type="entry name" value="CUTINASE 2-RELATED"/>
    <property type="match status" value="1"/>
</dbReference>
<comment type="subcellular location">
    <subcellularLocation>
        <location evidence="1 13">Secreted</location>
    </subcellularLocation>
</comment>
<keyword evidence="5 13" id="KW-0964">Secreted</keyword>
<comment type="similarity">
    <text evidence="2 13">Belongs to the cutinase family.</text>
</comment>
<keyword evidence="6" id="KW-0732">Signal</keyword>
<keyword evidence="4 13" id="KW-0719">Serine esterase</keyword>
<feature type="disulfide bond" evidence="12">
    <location>
        <begin position="116"/>
        <end position="193"/>
    </location>
</feature>
<evidence type="ECO:0000313" key="17">
    <source>
        <dbReference type="Proteomes" id="UP000011715"/>
    </source>
</evidence>
<reference evidence="15" key="1">
    <citation type="submission" date="2010-05" db="EMBL/GenBank/DDBJ databases">
        <title>The Genome Sequence of Magnaporthe poae strain ATCC 64411.</title>
        <authorList>
            <consortium name="The Broad Institute Genome Sequencing Platform"/>
            <consortium name="Broad Institute Genome Sequencing Center for Infectious Disease"/>
            <person name="Ma L.-J."/>
            <person name="Dead R."/>
            <person name="Young S."/>
            <person name="Zeng Q."/>
            <person name="Koehrsen M."/>
            <person name="Alvarado L."/>
            <person name="Berlin A."/>
            <person name="Chapman S.B."/>
            <person name="Chen Z."/>
            <person name="Freedman E."/>
            <person name="Gellesch M."/>
            <person name="Goldberg J."/>
            <person name="Griggs A."/>
            <person name="Gujja S."/>
            <person name="Heilman E.R."/>
            <person name="Heiman D."/>
            <person name="Hepburn T."/>
            <person name="Howarth C."/>
            <person name="Jen D."/>
            <person name="Larson L."/>
            <person name="Mehta T."/>
            <person name="Neiman D."/>
            <person name="Pearson M."/>
            <person name="Roberts A."/>
            <person name="Saif S."/>
            <person name="Shea T."/>
            <person name="Shenoy N."/>
            <person name="Sisk P."/>
            <person name="Stolte C."/>
            <person name="Sykes S."/>
            <person name="Walk T."/>
            <person name="White J."/>
            <person name="Yandava C."/>
            <person name="Haas B."/>
            <person name="Nusbaum C."/>
            <person name="Birren B."/>
        </authorList>
    </citation>
    <scope>NUCLEOTIDE SEQUENCE</scope>
    <source>
        <strain evidence="15">ATCC 64411</strain>
    </source>
</reference>
<dbReference type="VEuPathDB" id="FungiDB:MAPG_11193"/>
<dbReference type="GO" id="GO:0005576">
    <property type="term" value="C:extracellular region"/>
    <property type="evidence" value="ECO:0007669"/>
    <property type="project" value="UniProtKB-SubCell"/>
</dbReference>
<keyword evidence="17" id="KW-1185">Reference proteome</keyword>
<evidence type="ECO:0000256" key="12">
    <source>
        <dbReference type="PIRSR" id="PIRSR611150-2"/>
    </source>
</evidence>
<comment type="catalytic activity">
    <reaction evidence="10 13">
        <text>cutin + H2O = cutin monomers.</text>
        <dbReference type="EC" id="3.1.1.74"/>
    </reaction>
</comment>
<reference evidence="16" key="5">
    <citation type="submission" date="2015-06" db="UniProtKB">
        <authorList>
            <consortium name="EnsemblFungi"/>
        </authorList>
    </citation>
    <scope>IDENTIFICATION</scope>
    <source>
        <strain evidence="16">ATCC 64411</strain>
    </source>
</reference>
<dbReference type="SMART" id="SM01110">
    <property type="entry name" value="Cutinase"/>
    <property type="match status" value="1"/>
</dbReference>
<keyword evidence="14" id="KW-1133">Transmembrane helix</keyword>
<keyword evidence="8" id="KW-0843">Virulence</keyword>
<keyword evidence="7 13" id="KW-0378">Hydrolase</keyword>
<feature type="active site" description="Proton donor/acceptor" evidence="11">
    <location>
        <position position="272"/>
    </location>
</feature>
<dbReference type="STRING" id="644358.A0A0C4EEL9"/>
<evidence type="ECO:0000256" key="6">
    <source>
        <dbReference type="ARBA" id="ARBA00022729"/>
    </source>
</evidence>
<feature type="transmembrane region" description="Helical" evidence="14">
    <location>
        <begin position="16"/>
        <end position="38"/>
    </location>
</feature>
<accession>A0A0C4EEL9</accession>
<comment type="function">
    <text evidence="13">Catalyzes the hydrolysis of complex carboxylic polyesters found in the cell wall of plants. Degrades cutin, a macromolecule that forms the structure of the plant cuticle.</text>
</comment>
<dbReference type="EMBL" id="ADBL01002751">
    <property type="status" value="NOT_ANNOTATED_CDS"/>
    <property type="molecule type" value="Genomic_DNA"/>
</dbReference>
<dbReference type="Gene3D" id="3.40.50.1820">
    <property type="entry name" value="alpha/beta hydrolase"/>
    <property type="match status" value="1"/>
</dbReference>
<evidence type="ECO:0000256" key="1">
    <source>
        <dbReference type="ARBA" id="ARBA00004613"/>
    </source>
</evidence>
<dbReference type="GO" id="GO:0050525">
    <property type="term" value="F:cutinase activity"/>
    <property type="evidence" value="ECO:0007669"/>
    <property type="project" value="UniProtKB-UniRule"/>
</dbReference>
<sequence>MINDESASHQTSHPSIISFCHYFLLSFPSVISYCHLLLSSPSVSISWHYFLASSLLSLYTFTRPKMRFSLAVTAAFVARALAAPLTLLETEYSFPRRLVARQTVGTEANEFKNGPCRDIVLLFARGSTQDGNMGQQPGPDLANAMKAKFGADRVAAQGMSYAAILAGNLAEGGATSMESSDFADLIKDVAVKCPDARIVVSGYSQGAALVHRAMRSCSVNVKTHVAAAVTFGDTQNKQDGGRIPGFDASKTLIICNDGDMVCDGTLMVMGPHMQYQSRVPEAVNFISTLVA</sequence>
<proteinExistence type="inferred from homology"/>
<dbReference type="InterPro" id="IPR043579">
    <property type="entry name" value="CUTINASE_2"/>
</dbReference>
<dbReference type="OMA" id="ERTHIIC"/>
<dbReference type="EMBL" id="GL876979">
    <property type="protein sequence ID" value="KLU92247.1"/>
    <property type="molecule type" value="Genomic_DNA"/>
</dbReference>
<dbReference type="PROSITE" id="PS00155">
    <property type="entry name" value="CUTINASE_1"/>
    <property type="match status" value="1"/>
</dbReference>
<keyword evidence="14" id="KW-0472">Membrane</keyword>
<evidence type="ECO:0000313" key="16">
    <source>
        <dbReference type="EnsemblFungi" id="MAPG_11193T0"/>
    </source>
</evidence>
<feature type="active site" evidence="11">
    <location>
        <position position="259"/>
    </location>
</feature>
<dbReference type="Proteomes" id="UP000011715">
    <property type="component" value="Unassembled WGS sequence"/>
</dbReference>
<evidence type="ECO:0000313" key="15">
    <source>
        <dbReference type="EMBL" id="KLU92247.1"/>
    </source>
</evidence>
<evidence type="ECO:0000256" key="13">
    <source>
        <dbReference type="RuleBase" id="RU361263"/>
    </source>
</evidence>
<evidence type="ECO:0000256" key="11">
    <source>
        <dbReference type="PIRSR" id="PIRSR611150-1"/>
    </source>
</evidence>
<feature type="transmembrane region" description="Helical" evidence="14">
    <location>
        <begin position="45"/>
        <end position="62"/>
    </location>
</feature>
<evidence type="ECO:0000256" key="7">
    <source>
        <dbReference type="ARBA" id="ARBA00022801"/>
    </source>
</evidence>
<keyword evidence="14" id="KW-0812">Transmembrane</keyword>
<gene>
    <name evidence="15" type="ORF">MAPG_11193</name>
</gene>
<dbReference type="GO" id="GO:0016052">
    <property type="term" value="P:carbohydrate catabolic process"/>
    <property type="evidence" value="ECO:0007669"/>
    <property type="project" value="TreeGrafter"/>
</dbReference>
<feature type="active site" description="Proton donor/acceptor" evidence="11">
    <location>
        <position position="204"/>
    </location>
</feature>
<dbReference type="eggNOG" id="ENOG502SI38">
    <property type="taxonomic scope" value="Eukaryota"/>
</dbReference>
<reference evidence="16" key="4">
    <citation type="journal article" date="2015" name="G3 (Bethesda)">
        <title>Genome sequences of three phytopathogenic species of the Magnaporthaceae family of fungi.</title>
        <authorList>
            <person name="Okagaki L.H."/>
            <person name="Nunes C.C."/>
            <person name="Sailsbery J."/>
            <person name="Clay B."/>
            <person name="Brown D."/>
            <person name="John T."/>
            <person name="Oh Y."/>
            <person name="Young N."/>
            <person name="Fitzgerald M."/>
            <person name="Haas B.J."/>
            <person name="Zeng Q."/>
            <person name="Young S."/>
            <person name="Adiconis X."/>
            <person name="Fan L."/>
            <person name="Levin J.Z."/>
            <person name="Mitchell T.K."/>
            <person name="Okubara P.A."/>
            <person name="Farman M.L."/>
            <person name="Kohn L.M."/>
            <person name="Birren B."/>
            <person name="Ma L.-J."/>
            <person name="Dean R.A."/>
        </authorList>
    </citation>
    <scope>NUCLEOTIDE SEQUENCE</scope>
    <source>
        <strain evidence="16">ATCC 64411 / 73-15</strain>
    </source>
</reference>
<evidence type="ECO:0000256" key="8">
    <source>
        <dbReference type="ARBA" id="ARBA00023026"/>
    </source>
</evidence>
<dbReference type="InterPro" id="IPR043580">
    <property type="entry name" value="CUTINASE_1"/>
</dbReference>
<dbReference type="Pfam" id="PF01083">
    <property type="entry name" value="Cutinase"/>
    <property type="match status" value="1"/>
</dbReference>
<feature type="disulfide bond" evidence="12">
    <location>
        <begin position="255"/>
        <end position="262"/>
    </location>
</feature>
<name>A0A0C4EEL9_MAGP6</name>
<dbReference type="PANTHER" id="PTHR48250:SF3">
    <property type="entry name" value="CUTINASE 1-RELATED"/>
    <property type="match status" value="1"/>
</dbReference>
<keyword evidence="9 12" id="KW-1015">Disulfide bond</keyword>
<dbReference type="InterPro" id="IPR011150">
    <property type="entry name" value="Cutinase_monf"/>
</dbReference>
<dbReference type="InterPro" id="IPR029058">
    <property type="entry name" value="AB_hydrolase_fold"/>
</dbReference>